<proteinExistence type="predicted"/>
<keyword evidence="4" id="KW-1185">Reference proteome</keyword>
<evidence type="ECO:0000256" key="1">
    <source>
        <dbReference type="SAM" id="MobiDB-lite"/>
    </source>
</evidence>
<feature type="region of interest" description="Disordered" evidence="1">
    <location>
        <begin position="91"/>
        <end position="186"/>
    </location>
</feature>
<sequence>MHLTPTHKTLLFLLPLSTGVIASQNPPESQNHARALNNRNVIDDIAGTFGNVPAMIRGLEGCVAGCARYAGEQMGCNGDLACLCGLSGSARASSSSSTNPSTTTTSNADASSIADSTDTPTSTAKRNSARATAGFSLSGSAQFQTGSDDDDDDNDSDDDDNGLSSLFTDTNNKKSDTPGQAWESETRTCYESSYGRYLNAPYGCMESDGEFPDEGKLVEICQRYQEMGEKEDEEEEKEEVEEALREKFGLDEEGAEDVAGVGGVTRKGKENAAGMPEAGEPAKAITRTQCPGTLWIPYVTNNGF</sequence>
<feature type="compositionally biased region" description="Low complexity" evidence="1">
    <location>
        <begin position="91"/>
        <end position="124"/>
    </location>
</feature>
<name>A0ABR3V413_HUMIN</name>
<evidence type="ECO:0000313" key="4">
    <source>
        <dbReference type="Proteomes" id="UP001583172"/>
    </source>
</evidence>
<accession>A0ABR3V413</accession>
<feature type="region of interest" description="Disordered" evidence="1">
    <location>
        <begin position="247"/>
        <end position="286"/>
    </location>
</feature>
<gene>
    <name evidence="3" type="ORF">VTJ49DRAFT_5298</name>
</gene>
<reference evidence="3 4" key="1">
    <citation type="journal article" date="2024" name="Commun. Biol.">
        <title>Comparative genomic analysis of thermophilic fungi reveals convergent evolutionary adaptations and gene losses.</title>
        <authorList>
            <person name="Steindorff A.S."/>
            <person name="Aguilar-Pontes M.V."/>
            <person name="Robinson A.J."/>
            <person name="Andreopoulos B."/>
            <person name="LaButti K."/>
            <person name="Kuo A."/>
            <person name="Mondo S."/>
            <person name="Riley R."/>
            <person name="Otillar R."/>
            <person name="Haridas S."/>
            <person name="Lipzen A."/>
            <person name="Grimwood J."/>
            <person name="Schmutz J."/>
            <person name="Clum A."/>
            <person name="Reid I.D."/>
            <person name="Moisan M.C."/>
            <person name="Butler G."/>
            <person name="Nguyen T.T.M."/>
            <person name="Dewar K."/>
            <person name="Conant G."/>
            <person name="Drula E."/>
            <person name="Henrissat B."/>
            <person name="Hansel C."/>
            <person name="Singer S."/>
            <person name="Hutchinson M.I."/>
            <person name="de Vries R.P."/>
            <person name="Natvig D.O."/>
            <person name="Powell A.J."/>
            <person name="Tsang A."/>
            <person name="Grigoriev I.V."/>
        </authorList>
    </citation>
    <scope>NUCLEOTIDE SEQUENCE [LARGE SCALE GENOMIC DNA]</scope>
    <source>
        <strain evidence="3 4">CBS 620.91</strain>
    </source>
</reference>
<feature type="compositionally biased region" description="Acidic residues" evidence="1">
    <location>
        <begin position="147"/>
        <end position="161"/>
    </location>
</feature>
<dbReference type="EMBL" id="JAZGSY010000428">
    <property type="protein sequence ID" value="KAL1836327.1"/>
    <property type="molecule type" value="Genomic_DNA"/>
</dbReference>
<evidence type="ECO:0008006" key="5">
    <source>
        <dbReference type="Google" id="ProtNLM"/>
    </source>
</evidence>
<dbReference type="Proteomes" id="UP001583172">
    <property type="component" value="Unassembled WGS sequence"/>
</dbReference>
<comment type="caution">
    <text evidence="3">The sequence shown here is derived from an EMBL/GenBank/DDBJ whole genome shotgun (WGS) entry which is preliminary data.</text>
</comment>
<feature type="chain" id="PRO_5047404533" description="Extracellular membrane protein CFEM domain-containing protein" evidence="2">
    <location>
        <begin position="23"/>
        <end position="304"/>
    </location>
</feature>
<organism evidence="3 4">
    <name type="scientific">Humicola insolens</name>
    <name type="common">Soft-rot fungus</name>
    <dbReference type="NCBI Taxonomy" id="85995"/>
    <lineage>
        <taxon>Eukaryota</taxon>
        <taxon>Fungi</taxon>
        <taxon>Dikarya</taxon>
        <taxon>Ascomycota</taxon>
        <taxon>Pezizomycotina</taxon>
        <taxon>Sordariomycetes</taxon>
        <taxon>Sordariomycetidae</taxon>
        <taxon>Sordariales</taxon>
        <taxon>Chaetomiaceae</taxon>
        <taxon>Mycothermus</taxon>
    </lineage>
</organism>
<protein>
    <recommendedName>
        <fullName evidence="5">Extracellular membrane protein CFEM domain-containing protein</fullName>
    </recommendedName>
</protein>
<feature type="signal peptide" evidence="2">
    <location>
        <begin position="1"/>
        <end position="22"/>
    </location>
</feature>
<evidence type="ECO:0000256" key="2">
    <source>
        <dbReference type="SAM" id="SignalP"/>
    </source>
</evidence>
<keyword evidence="2" id="KW-0732">Signal</keyword>
<evidence type="ECO:0000313" key="3">
    <source>
        <dbReference type="EMBL" id="KAL1836327.1"/>
    </source>
</evidence>
<feature type="compositionally biased region" description="Polar residues" evidence="1">
    <location>
        <begin position="125"/>
        <end position="146"/>
    </location>
</feature>